<comment type="caution">
    <text evidence="9">The sequence shown here is derived from an EMBL/GenBank/DDBJ whole genome shotgun (WGS) entry which is preliminary data.</text>
</comment>
<proteinExistence type="inferred from homology"/>
<reference evidence="9" key="1">
    <citation type="submission" date="2016-06" db="EMBL/GenBank/DDBJ databases">
        <title>Draft Genome sequence of the fungus Inonotus baumii.</title>
        <authorList>
            <person name="Zhu H."/>
            <person name="Lin W."/>
        </authorList>
    </citation>
    <scope>NUCLEOTIDE SEQUENCE</scope>
    <source>
        <strain evidence="9">821</strain>
    </source>
</reference>
<dbReference type="OrthoDB" id="10265211at2759"/>
<name>A0A9Q5I033_SANBA</name>
<dbReference type="PANTHER" id="PTHR12748">
    <property type="entry name" value="ORIGIN RECOGNITION COMPLEX SUBUNIT 3"/>
    <property type="match status" value="1"/>
</dbReference>
<dbReference type="EMBL" id="LNZH02000163">
    <property type="protein sequence ID" value="OCB89169.1"/>
    <property type="molecule type" value="Genomic_DNA"/>
</dbReference>
<dbReference type="Pfam" id="PF18137">
    <property type="entry name" value="WHD_ORC"/>
    <property type="match status" value="1"/>
</dbReference>
<feature type="region of interest" description="Disordered" evidence="6">
    <location>
        <begin position="711"/>
        <end position="806"/>
    </location>
</feature>
<feature type="region of interest" description="Disordered" evidence="6">
    <location>
        <begin position="1"/>
        <end position="47"/>
    </location>
</feature>
<feature type="compositionally biased region" description="Basic residues" evidence="6">
    <location>
        <begin position="757"/>
        <end position="768"/>
    </location>
</feature>
<dbReference type="GO" id="GO:0006270">
    <property type="term" value="P:DNA replication initiation"/>
    <property type="evidence" value="ECO:0007669"/>
    <property type="project" value="TreeGrafter"/>
</dbReference>
<dbReference type="PANTHER" id="PTHR12748:SF0">
    <property type="entry name" value="ORIGIN RECOGNITION COMPLEX SUBUNIT 3"/>
    <property type="match status" value="1"/>
</dbReference>
<dbReference type="GO" id="GO:0003688">
    <property type="term" value="F:DNA replication origin binding"/>
    <property type="evidence" value="ECO:0007669"/>
    <property type="project" value="TreeGrafter"/>
</dbReference>
<feature type="compositionally biased region" description="Basic and acidic residues" evidence="6">
    <location>
        <begin position="711"/>
        <end position="725"/>
    </location>
</feature>
<evidence type="ECO:0000256" key="1">
    <source>
        <dbReference type="ARBA" id="ARBA00004123"/>
    </source>
</evidence>
<evidence type="ECO:0000259" key="7">
    <source>
        <dbReference type="Pfam" id="PF07034"/>
    </source>
</evidence>
<feature type="compositionally biased region" description="Acidic residues" evidence="6">
    <location>
        <begin position="783"/>
        <end position="800"/>
    </location>
</feature>
<protein>
    <recommendedName>
        <fullName evidence="11">Origin recognition complex subunit 3</fullName>
    </recommendedName>
</protein>
<evidence type="ECO:0000256" key="2">
    <source>
        <dbReference type="ARBA" id="ARBA00010977"/>
    </source>
</evidence>
<keyword evidence="4" id="KW-0238">DNA-binding</keyword>
<evidence type="ECO:0000256" key="3">
    <source>
        <dbReference type="ARBA" id="ARBA00022705"/>
    </source>
</evidence>
<dbReference type="GO" id="GO:0005664">
    <property type="term" value="C:nuclear origin of replication recognition complex"/>
    <property type="evidence" value="ECO:0007669"/>
    <property type="project" value="InterPro"/>
</dbReference>
<feature type="domain" description="Origin recognition complex subunit 3 winged helix C-terminal" evidence="8">
    <location>
        <begin position="631"/>
        <end position="843"/>
    </location>
</feature>
<keyword evidence="5" id="KW-0539">Nucleus</keyword>
<evidence type="ECO:0000256" key="5">
    <source>
        <dbReference type="ARBA" id="ARBA00023242"/>
    </source>
</evidence>
<evidence type="ECO:0000259" key="8">
    <source>
        <dbReference type="Pfam" id="PF18137"/>
    </source>
</evidence>
<accession>A0A9Q5I033</accession>
<dbReference type="InterPro" id="IPR020795">
    <property type="entry name" value="ORC3"/>
</dbReference>
<sequence>MEAETSKLESITETVIDIPFGGSDSESDFEDEDVEDEDVPGDSFPCRMHTPPELLRRDIPNGALLRMKAYRDAFDSCRNRVLEVLRWLHRPVVKRILGVVQGAYEVCEEDRLMPYTELRAVAIAGYDKSATSYVLEDARRLLVKSTNDEANQNTNKNELRFKTPVVVSMLAPTDCSNLTSAMKALIGGFLTSGAESEDHEDGRDTRKLASYDINLLEIWYNNLRESREEIDLPKLVILVHDFEMIEPGIMQSIFYICRLHVPRLPFVFVLGLSTPPTPSYLHATFPRRTLALLRLTQAEVVGGTDVLSHVLCETFFDPIFEPTIMPSPAVLSFIIQEFTRNAQSMDFILSLLQLIHLRHFIDPLSVLVHDELLGTESIEGAAKKLSEPSGRPFLLALLARLHRFEDASKTKPFRSNGINDSSSSSETERLERSRRGKVKQRASEVHGKHVDDDVALNALKRVRELRQEHKERLRKSRMAFHVIKEIRRCLLEDRRIDEDSRRVHGVGTGLDLMCSWFRGTVPDREGKVLVKGLKGSATVTYENLARDVKDVLSEWPEEVIPKDGNGTSLLDLLDDWISRLDIDSSSDTVASDAMDEMNKWLISLTTAKTRGISPRRSCGIFGTRLINPAPRSAIINALVHPERYLGYTNTFLSIPSSPEKGKGKQRAGNVPHGADGGELAPDTALLFKGYMESGRMVNVYDWYMSFKESLDGRRRSAKTAEEKSLARTRGKKDRQKAVKRLGPRDKERSVSPSPTRGRGRGSRGRGRGGRGGTHSERLNAAPESDDGDDESETSDEDDLIPEGRETWESEVHARFIRSIQELDLLGFIKHTGRKADHVQKTVYDLPDYI</sequence>
<keyword evidence="10" id="KW-1185">Reference proteome</keyword>
<dbReference type="Proteomes" id="UP000757232">
    <property type="component" value="Unassembled WGS sequence"/>
</dbReference>
<evidence type="ECO:0000313" key="10">
    <source>
        <dbReference type="Proteomes" id="UP000757232"/>
    </source>
</evidence>
<keyword evidence="3" id="KW-0235">DNA replication</keyword>
<feature type="compositionally biased region" description="Basic residues" evidence="6">
    <location>
        <begin position="726"/>
        <end position="741"/>
    </location>
</feature>
<feature type="region of interest" description="Disordered" evidence="6">
    <location>
        <begin position="410"/>
        <end position="446"/>
    </location>
</feature>
<dbReference type="AlphaFoldDB" id="A0A9Q5I033"/>
<feature type="domain" description="Origin recognition complex subunit 3 N-terminal" evidence="7">
    <location>
        <begin position="65"/>
        <end position="367"/>
    </location>
</feature>
<dbReference type="InterPro" id="IPR045667">
    <property type="entry name" value="ORC3_N"/>
</dbReference>
<comment type="similarity">
    <text evidence="2">Belongs to the ORC3 family.</text>
</comment>
<evidence type="ECO:0008006" key="11">
    <source>
        <dbReference type="Google" id="ProtNLM"/>
    </source>
</evidence>
<dbReference type="CDD" id="cd20704">
    <property type="entry name" value="Orc3"/>
    <property type="match status" value="2"/>
</dbReference>
<dbReference type="InterPro" id="IPR040855">
    <property type="entry name" value="ORC_WH_C"/>
</dbReference>
<evidence type="ECO:0000313" key="9">
    <source>
        <dbReference type="EMBL" id="OCB89169.1"/>
    </source>
</evidence>
<feature type="region of interest" description="Disordered" evidence="6">
    <location>
        <begin position="655"/>
        <end position="678"/>
    </location>
</feature>
<feature type="compositionally biased region" description="Acidic residues" evidence="6">
    <location>
        <begin position="25"/>
        <end position="40"/>
    </location>
</feature>
<organism evidence="9 10">
    <name type="scientific">Sanghuangporus baumii</name>
    <name type="common">Phellinus baumii</name>
    <dbReference type="NCBI Taxonomy" id="108892"/>
    <lineage>
        <taxon>Eukaryota</taxon>
        <taxon>Fungi</taxon>
        <taxon>Dikarya</taxon>
        <taxon>Basidiomycota</taxon>
        <taxon>Agaricomycotina</taxon>
        <taxon>Agaricomycetes</taxon>
        <taxon>Hymenochaetales</taxon>
        <taxon>Hymenochaetaceae</taxon>
        <taxon>Sanghuangporus</taxon>
    </lineage>
</organism>
<dbReference type="GO" id="GO:0031261">
    <property type="term" value="C:DNA replication preinitiation complex"/>
    <property type="evidence" value="ECO:0007669"/>
    <property type="project" value="TreeGrafter"/>
</dbReference>
<dbReference type="Pfam" id="PF07034">
    <property type="entry name" value="ORC3_N"/>
    <property type="match status" value="1"/>
</dbReference>
<evidence type="ECO:0000256" key="4">
    <source>
        <dbReference type="ARBA" id="ARBA00023125"/>
    </source>
</evidence>
<comment type="subcellular location">
    <subcellularLocation>
        <location evidence="1">Nucleus</location>
    </subcellularLocation>
</comment>
<dbReference type="GO" id="GO:0005656">
    <property type="term" value="C:nuclear pre-replicative complex"/>
    <property type="evidence" value="ECO:0007669"/>
    <property type="project" value="TreeGrafter"/>
</dbReference>
<evidence type="ECO:0000256" key="6">
    <source>
        <dbReference type="SAM" id="MobiDB-lite"/>
    </source>
</evidence>
<gene>
    <name evidence="9" type="ORF">A7U60_g3652</name>
</gene>